<evidence type="ECO:0000256" key="5">
    <source>
        <dbReference type="SAM" id="Phobius"/>
    </source>
</evidence>
<keyword evidence="4 5" id="KW-0472">Membrane</keyword>
<dbReference type="RefSeq" id="WP_132817356.1">
    <property type="nucleotide sequence ID" value="NZ_SMKI01000067.1"/>
</dbReference>
<comment type="subcellular location">
    <subcellularLocation>
        <location evidence="1">Membrane</location>
        <topology evidence="1">Multi-pass membrane protein</topology>
    </subcellularLocation>
</comment>
<feature type="transmembrane region" description="Helical" evidence="5">
    <location>
        <begin position="45"/>
        <end position="69"/>
    </location>
</feature>
<comment type="caution">
    <text evidence="7">The sequence shown here is derived from an EMBL/GenBank/DDBJ whole genome shotgun (WGS) entry which is preliminary data.</text>
</comment>
<reference evidence="7 8" key="1">
    <citation type="submission" date="2019-03" db="EMBL/GenBank/DDBJ databases">
        <title>Draft genome sequences of novel Actinobacteria.</title>
        <authorList>
            <person name="Sahin N."/>
            <person name="Ay H."/>
            <person name="Saygin H."/>
        </authorList>
    </citation>
    <scope>NUCLEOTIDE SEQUENCE [LARGE SCALE GENOMIC DNA]</scope>
    <source>
        <strain evidence="7 8">DSM 41900</strain>
    </source>
</reference>
<feature type="transmembrane region" description="Helical" evidence="5">
    <location>
        <begin position="90"/>
        <end position="111"/>
    </location>
</feature>
<gene>
    <name evidence="7" type="ORF">E1283_08770</name>
</gene>
<evidence type="ECO:0000256" key="3">
    <source>
        <dbReference type="ARBA" id="ARBA00022989"/>
    </source>
</evidence>
<sequence>MALTPKKADESRLVAATFTDLLLALGVGLAVLWRTAPDPDGLVDLPAPVACALAASFVNHVLGTVLLGGSLGKLLWGLRVIMAADGRRPGFWRAAGRWLVGYAMLALMVALGNGEGVGQAYGVRTVRRRELQRFVAASS</sequence>
<dbReference type="Proteomes" id="UP000295345">
    <property type="component" value="Unassembled WGS sequence"/>
</dbReference>
<evidence type="ECO:0000259" key="6">
    <source>
        <dbReference type="Pfam" id="PF06271"/>
    </source>
</evidence>
<dbReference type="Pfam" id="PF06271">
    <property type="entry name" value="RDD"/>
    <property type="match status" value="1"/>
</dbReference>
<evidence type="ECO:0000256" key="1">
    <source>
        <dbReference type="ARBA" id="ARBA00004141"/>
    </source>
</evidence>
<evidence type="ECO:0000313" key="8">
    <source>
        <dbReference type="Proteomes" id="UP000295345"/>
    </source>
</evidence>
<keyword evidence="3 5" id="KW-1133">Transmembrane helix</keyword>
<evidence type="ECO:0000256" key="4">
    <source>
        <dbReference type="ARBA" id="ARBA00023136"/>
    </source>
</evidence>
<proteinExistence type="predicted"/>
<dbReference type="OrthoDB" id="3536214at2"/>
<keyword evidence="8" id="KW-1185">Reference proteome</keyword>
<protein>
    <submittedName>
        <fullName evidence="7">RDD family protein</fullName>
    </submittedName>
</protein>
<dbReference type="EMBL" id="SMKI01000067">
    <property type="protein sequence ID" value="TDC76844.1"/>
    <property type="molecule type" value="Genomic_DNA"/>
</dbReference>
<name>A0A4R4TM00_9ACTN</name>
<organism evidence="7 8">
    <name type="scientific">Streptomyces hainanensis</name>
    <dbReference type="NCBI Taxonomy" id="402648"/>
    <lineage>
        <taxon>Bacteria</taxon>
        <taxon>Bacillati</taxon>
        <taxon>Actinomycetota</taxon>
        <taxon>Actinomycetes</taxon>
        <taxon>Kitasatosporales</taxon>
        <taxon>Streptomycetaceae</taxon>
        <taxon>Streptomyces</taxon>
    </lineage>
</organism>
<dbReference type="AlphaFoldDB" id="A0A4R4TM00"/>
<evidence type="ECO:0000313" key="7">
    <source>
        <dbReference type="EMBL" id="TDC76844.1"/>
    </source>
</evidence>
<feature type="transmembrane region" description="Helical" evidence="5">
    <location>
        <begin position="12"/>
        <end position="33"/>
    </location>
</feature>
<keyword evidence="2 5" id="KW-0812">Transmembrane</keyword>
<evidence type="ECO:0000256" key="2">
    <source>
        <dbReference type="ARBA" id="ARBA00022692"/>
    </source>
</evidence>
<accession>A0A4R4TM00</accession>
<feature type="domain" description="RDD" evidence="6">
    <location>
        <begin position="12"/>
        <end position="109"/>
    </location>
</feature>
<dbReference type="InterPro" id="IPR010432">
    <property type="entry name" value="RDD"/>
</dbReference>
<dbReference type="GO" id="GO:0016020">
    <property type="term" value="C:membrane"/>
    <property type="evidence" value="ECO:0007669"/>
    <property type="project" value="UniProtKB-SubCell"/>
</dbReference>